<dbReference type="InterPro" id="IPR041413">
    <property type="entry name" value="MLTR_LBD"/>
</dbReference>
<name>A0AAW9RI11_9HYPH</name>
<dbReference type="Pfam" id="PF13560">
    <property type="entry name" value="HTH_31"/>
    <property type="match status" value="1"/>
</dbReference>
<organism evidence="2 3">
    <name type="scientific">Microbaculum marinum</name>
    <dbReference type="NCBI Taxonomy" id="1764581"/>
    <lineage>
        <taxon>Bacteria</taxon>
        <taxon>Pseudomonadati</taxon>
        <taxon>Pseudomonadota</taxon>
        <taxon>Alphaproteobacteria</taxon>
        <taxon>Hyphomicrobiales</taxon>
        <taxon>Tepidamorphaceae</taxon>
        <taxon>Microbaculum</taxon>
    </lineage>
</organism>
<feature type="domain" description="HTH cro/C1-type" evidence="1">
    <location>
        <begin position="22"/>
        <end position="76"/>
    </location>
</feature>
<dbReference type="Gene3D" id="1.10.260.40">
    <property type="entry name" value="lambda repressor-like DNA-binding domains"/>
    <property type="match status" value="1"/>
</dbReference>
<dbReference type="PANTHER" id="PTHR35010:SF4">
    <property type="entry name" value="BLL5781 PROTEIN"/>
    <property type="match status" value="1"/>
</dbReference>
<evidence type="ECO:0000313" key="2">
    <source>
        <dbReference type="EMBL" id="MEJ8571832.1"/>
    </source>
</evidence>
<dbReference type="SMART" id="SM00530">
    <property type="entry name" value="HTH_XRE"/>
    <property type="match status" value="1"/>
</dbReference>
<reference evidence="2 3" key="1">
    <citation type="submission" date="2024-02" db="EMBL/GenBank/DDBJ databases">
        <title>Genome analysis and characterization of Microbaculum marinisediminis sp. nov., isolated from marine sediment.</title>
        <authorList>
            <person name="Du Z.-J."/>
            <person name="Ye Y.-Q."/>
            <person name="Zhang Z.-R."/>
            <person name="Yuan S.-M."/>
            <person name="Zhang X.-Y."/>
        </authorList>
    </citation>
    <scope>NUCLEOTIDE SEQUENCE [LARGE SCALE GENOMIC DNA]</scope>
    <source>
        <strain evidence="2 3">SDUM1044001</strain>
    </source>
</reference>
<proteinExistence type="predicted"/>
<dbReference type="GO" id="GO:0003677">
    <property type="term" value="F:DNA binding"/>
    <property type="evidence" value="ECO:0007669"/>
    <property type="project" value="InterPro"/>
</dbReference>
<evidence type="ECO:0000313" key="3">
    <source>
        <dbReference type="Proteomes" id="UP001378188"/>
    </source>
</evidence>
<gene>
    <name evidence="2" type="ORF">V3328_10135</name>
</gene>
<accession>A0AAW9RI11</accession>
<dbReference type="InterPro" id="IPR001387">
    <property type="entry name" value="Cro/C1-type_HTH"/>
</dbReference>
<dbReference type="InterPro" id="IPR010982">
    <property type="entry name" value="Lambda_DNA-bd_dom_sf"/>
</dbReference>
<sequence length="279" mass="30139">MRAADPYSALMSEPDSSIGDLVRSWRRRRRLSQLDLAVEAEISQRHLSFVESGRSRPSRDMVLHLAERLAVPLRQRNEMLLAAGYAPAYRDRALDDPGLAAARHAVDLILAGHEPHPALAVDRHWTLVSMNRSVAPLLAGVDAGLLEPPVNVLRLSLHPRGLAPRIANFREWRAHILARLSQQIENSADRTLIALMEELKGYPVPPGAKPYGAGAAPALGGIAIPFALRTPGGVLSFLGTTTVFGTALDIALSELAIESFFPADPETAAAMRLTVAAPD</sequence>
<dbReference type="SUPFAM" id="SSF47413">
    <property type="entry name" value="lambda repressor-like DNA-binding domains"/>
    <property type="match status" value="1"/>
</dbReference>
<dbReference type="PANTHER" id="PTHR35010">
    <property type="entry name" value="BLL4672 PROTEIN-RELATED"/>
    <property type="match status" value="1"/>
</dbReference>
<dbReference type="CDD" id="cd00093">
    <property type="entry name" value="HTH_XRE"/>
    <property type="match status" value="1"/>
</dbReference>
<keyword evidence="3" id="KW-1185">Reference proteome</keyword>
<dbReference type="AlphaFoldDB" id="A0AAW9RI11"/>
<comment type="caution">
    <text evidence="2">The sequence shown here is derived from an EMBL/GenBank/DDBJ whole genome shotgun (WGS) entry which is preliminary data.</text>
</comment>
<protein>
    <submittedName>
        <fullName evidence="2">Helix-turn-helix transcriptional regulator</fullName>
    </submittedName>
</protein>
<dbReference type="Pfam" id="PF17765">
    <property type="entry name" value="MLTR_LBD"/>
    <property type="match status" value="1"/>
</dbReference>
<dbReference type="EMBL" id="JAZHOF010000004">
    <property type="protein sequence ID" value="MEJ8571832.1"/>
    <property type="molecule type" value="Genomic_DNA"/>
</dbReference>
<dbReference type="Proteomes" id="UP001378188">
    <property type="component" value="Unassembled WGS sequence"/>
</dbReference>
<dbReference type="PROSITE" id="PS50943">
    <property type="entry name" value="HTH_CROC1"/>
    <property type="match status" value="1"/>
</dbReference>
<evidence type="ECO:0000259" key="1">
    <source>
        <dbReference type="PROSITE" id="PS50943"/>
    </source>
</evidence>